<dbReference type="InterPro" id="IPR003107">
    <property type="entry name" value="HAT"/>
</dbReference>
<evidence type="ECO:0000256" key="4">
    <source>
        <dbReference type="ARBA" id="ARBA00022552"/>
    </source>
</evidence>
<keyword evidence="4" id="KW-0698">rRNA processing</keyword>
<dbReference type="InterPro" id="IPR003029">
    <property type="entry name" value="S1_domain"/>
</dbReference>
<dbReference type="InterPro" id="IPR012340">
    <property type="entry name" value="NA-bd_OB-fold"/>
</dbReference>
<dbReference type="FunFam" id="2.40.50.140:FF:000155">
    <property type="entry name" value="rRNA biogenesis protein RRP5"/>
    <property type="match status" value="1"/>
</dbReference>
<accession>A0A7J7NP29</accession>
<dbReference type="FunFam" id="2.40.50.140:FF:000159">
    <property type="entry name" value="rRNA biogenesis protein rrp5"/>
    <property type="match status" value="1"/>
</dbReference>
<dbReference type="InterPro" id="IPR045209">
    <property type="entry name" value="Rrp5"/>
</dbReference>
<keyword evidence="10" id="KW-0687">Ribonucleoprotein</keyword>
<evidence type="ECO:0000259" key="18">
    <source>
        <dbReference type="PROSITE" id="PS50126"/>
    </source>
</evidence>
<feature type="domain" description="S1 motif" evidence="18">
    <location>
        <begin position="401"/>
        <end position="475"/>
    </location>
</feature>
<evidence type="ECO:0000256" key="5">
    <source>
        <dbReference type="ARBA" id="ARBA00022553"/>
    </source>
</evidence>
<evidence type="ECO:0000256" key="13">
    <source>
        <dbReference type="ARBA" id="ARBA00067510"/>
    </source>
</evidence>
<feature type="domain" description="S1 motif" evidence="18">
    <location>
        <begin position="127"/>
        <end position="211"/>
    </location>
</feature>
<dbReference type="Pfam" id="PF23231">
    <property type="entry name" value="HAT_Syf1_CNRKL1_C"/>
    <property type="match status" value="1"/>
</dbReference>
<dbReference type="GO" id="GO:0006364">
    <property type="term" value="P:rRNA processing"/>
    <property type="evidence" value="ECO:0007669"/>
    <property type="project" value="UniProtKB-KW"/>
</dbReference>
<comment type="subunit">
    <text evidence="12">Interacts with NF-kappa-B p50/NFKB1 and NF-kappa-B p65/RELA.</text>
</comment>
<dbReference type="Gene3D" id="2.40.50.140">
    <property type="entry name" value="Nucleic acid-binding proteins"/>
    <property type="match status" value="9"/>
</dbReference>
<dbReference type="FunFam" id="2.40.50.140:FF:000103">
    <property type="entry name" value="protein RRP5 homolog"/>
    <property type="match status" value="1"/>
</dbReference>
<evidence type="ECO:0000256" key="14">
    <source>
        <dbReference type="ARBA" id="ARBA00073619"/>
    </source>
</evidence>
<feature type="domain" description="S1 motif" evidence="18">
    <location>
        <begin position="1256"/>
        <end position="1330"/>
    </location>
</feature>
<dbReference type="Proteomes" id="UP000541444">
    <property type="component" value="Unassembled WGS sequence"/>
</dbReference>
<evidence type="ECO:0000256" key="3">
    <source>
        <dbReference type="ARBA" id="ARBA00022517"/>
    </source>
</evidence>
<dbReference type="FunFam" id="1.25.40.10:FF:000065">
    <property type="entry name" value="Programmed cell death 11"/>
    <property type="match status" value="1"/>
</dbReference>
<feature type="domain" description="S1 motif" evidence="18">
    <location>
        <begin position="1159"/>
        <end position="1230"/>
    </location>
</feature>
<evidence type="ECO:0000313" key="19">
    <source>
        <dbReference type="EMBL" id="KAF6168945.1"/>
    </source>
</evidence>
<evidence type="ECO:0000256" key="9">
    <source>
        <dbReference type="ARBA" id="ARBA00023242"/>
    </source>
</evidence>
<dbReference type="SMART" id="SM00316">
    <property type="entry name" value="S1"/>
    <property type="match status" value="14"/>
</dbReference>
<dbReference type="PANTHER" id="PTHR23270">
    <property type="entry name" value="PROGRAMMED CELL DEATH PROTEIN 11 PRE-RRNA PROCESSING PROTEIN RRP5"/>
    <property type="match status" value="1"/>
</dbReference>
<dbReference type="EMBL" id="JACGCM010000671">
    <property type="protein sequence ID" value="KAF6168945.1"/>
    <property type="molecule type" value="Genomic_DNA"/>
</dbReference>
<dbReference type="GO" id="GO:0032040">
    <property type="term" value="C:small-subunit processome"/>
    <property type="evidence" value="ECO:0007669"/>
    <property type="project" value="TreeGrafter"/>
</dbReference>
<comment type="subcellular location">
    <subcellularLocation>
        <location evidence="1">Nucleus</location>
        <location evidence="1">Nucleolus</location>
    </subcellularLocation>
</comment>
<dbReference type="Pfam" id="PF24682">
    <property type="entry name" value="OB_RRP5"/>
    <property type="match status" value="1"/>
</dbReference>
<dbReference type="FunFam" id="2.40.50.140:FF:000263">
    <property type="entry name" value="Ribosomal protein S1-like1"/>
    <property type="match status" value="1"/>
</dbReference>
<feature type="region of interest" description="Disordered" evidence="17">
    <location>
        <begin position="1596"/>
        <end position="1657"/>
    </location>
</feature>
<feature type="domain" description="S1 motif" evidence="18">
    <location>
        <begin position="315"/>
        <end position="385"/>
    </location>
</feature>
<gene>
    <name evidence="19" type="ORF">GIB67_038442</name>
</gene>
<keyword evidence="9" id="KW-0539">Nucleus</keyword>
<feature type="compositionally biased region" description="Basic residues" evidence="17">
    <location>
        <begin position="1"/>
        <end position="10"/>
    </location>
</feature>
<feature type="domain" description="S1 motif" evidence="18">
    <location>
        <begin position="1362"/>
        <end position="1431"/>
    </location>
</feature>
<evidence type="ECO:0000256" key="16">
    <source>
        <dbReference type="ARBA" id="ARBA00080810"/>
    </source>
</evidence>
<dbReference type="OrthoDB" id="412781at2759"/>
<keyword evidence="3" id="KW-0690">Ribosome biogenesis</keyword>
<keyword evidence="6" id="KW-0677">Repeat</keyword>
<feature type="domain" description="S1 motif" evidence="18">
    <location>
        <begin position="492"/>
        <end position="559"/>
    </location>
</feature>
<dbReference type="CDD" id="cd05695">
    <property type="entry name" value="S1_Rrp5_repeat_hs3"/>
    <property type="match status" value="1"/>
</dbReference>
<dbReference type="CDD" id="cd05703">
    <property type="entry name" value="S1_Rrp5_repeat_hs12_sc9"/>
    <property type="match status" value="1"/>
</dbReference>
<dbReference type="InterPro" id="IPR055430">
    <property type="entry name" value="HAT_Syf1_CNRKL1_C"/>
</dbReference>
<dbReference type="SUPFAM" id="SSF50249">
    <property type="entry name" value="Nucleic acid-binding proteins"/>
    <property type="match status" value="13"/>
</dbReference>
<evidence type="ECO:0000256" key="1">
    <source>
        <dbReference type="ARBA" id="ARBA00004604"/>
    </source>
</evidence>
<dbReference type="InterPro" id="IPR057300">
    <property type="entry name" value="OB_Rrp5"/>
</dbReference>
<dbReference type="GO" id="GO:0003723">
    <property type="term" value="F:RNA binding"/>
    <property type="evidence" value="ECO:0007669"/>
    <property type="project" value="TreeGrafter"/>
</dbReference>
<feature type="domain" description="S1 motif" evidence="18">
    <location>
        <begin position="1060"/>
        <end position="1135"/>
    </location>
</feature>
<keyword evidence="5" id="KW-0597">Phosphoprotein</keyword>
<feature type="region of interest" description="Disordered" evidence="17">
    <location>
        <begin position="1527"/>
        <end position="1549"/>
    </location>
</feature>
<feature type="domain" description="S1 motif" evidence="18">
    <location>
        <begin position="755"/>
        <end position="824"/>
    </location>
</feature>
<dbReference type="SMART" id="SM00386">
    <property type="entry name" value="HAT"/>
    <property type="match status" value="5"/>
</dbReference>
<comment type="function">
    <text evidence="11">Essential for the generation of mature 18S rRNA, specifically necessary for cleavages at sites A0, 1 and 2 of the 47S precursor. Directly interacts with U3 snoRNA.</text>
</comment>
<feature type="domain" description="S1 motif" evidence="18">
    <location>
        <begin position="227"/>
        <end position="292"/>
    </location>
</feature>
<evidence type="ECO:0000256" key="2">
    <source>
        <dbReference type="ARBA" id="ARBA00022499"/>
    </source>
</evidence>
<feature type="domain" description="S1 motif" evidence="18">
    <location>
        <begin position="579"/>
        <end position="648"/>
    </location>
</feature>
<feature type="region of interest" description="Disordered" evidence="17">
    <location>
        <begin position="1"/>
        <end position="68"/>
    </location>
</feature>
<dbReference type="CDD" id="cd05694">
    <property type="entry name" value="S1_Rrp5_repeat_hs2_sc2"/>
    <property type="match status" value="1"/>
</dbReference>
<protein>
    <recommendedName>
        <fullName evidence="13">Protein RRP5 homolog</fullName>
    </recommendedName>
    <alternativeName>
        <fullName evidence="16">Programmed cell death protein 11</fullName>
    </alternativeName>
    <alternativeName>
        <fullName evidence="15">Ribosomal RNA-processing protein 5</fullName>
    </alternativeName>
    <alternativeName>
        <fullName evidence="14">rRNA biogenesis protein RRP5</fullName>
    </alternativeName>
</protein>
<evidence type="ECO:0000256" key="15">
    <source>
        <dbReference type="ARBA" id="ARBA00076674"/>
    </source>
</evidence>
<reference evidence="19 20" key="1">
    <citation type="journal article" date="2020" name="IScience">
        <title>Genome Sequencing of the Endangered Kingdonia uniflora (Circaeasteraceae, Ranunculales) Reveals Potential Mechanisms of Evolutionary Specialization.</title>
        <authorList>
            <person name="Sun Y."/>
            <person name="Deng T."/>
            <person name="Zhang A."/>
            <person name="Moore M.J."/>
            <person name="Landis J.B."/>
            <person name="Lin N."/>
            <person name="Zhang H."/>
            <person name="Zhang X."/>
            <person name="Huang J."/>
            <person name="Zhang X."/>
            <person name="Sun H."/>
            <person name="Wang H."/>
        </authorList>
    </citation>
    <scope>NUCLEOTIDE SEQUENCE [LARGE SCALE GENOMIC DNA]</scope>
    <source>
        <strain evidence="19">TB1705</strain>
        <tissue evidence="19">Leaf</tissue>
    </source>
</reference>
<comment type="caution">
    <text evidence="19">The sequence shown here is derived from an EMBL/GenBank/DDBJ whole genome shotgun (WGS) entry which is preliminary data.</text>
</comment>
<keyword evidence="2" id="KW-1017">Isopeptide bond</keyword>
<feature type="domain" description="S1 motif" evidence="18">
    <location>
        <begin position="1449"/>
        <end position="1520"/>
    </location>
</feature>
<evidence type="ECO:0000313" key="20">
    <source>
        <dbReference type="Proteomes" id="UP000541444"/>
    </source>
</evidence>
<evidence type="ECO:0000256" key="7">
    <source>
        <dbReference type="ARBA" id="ARBA00022843"/>
    </source>
</evidence>
<feature type="compositionally biased region" description="Basic and acidic residues" evidence="17">
    <location>
        <begin position="11"/>
        <end position="20"/>
    </location>
</feature>
<sequence length="1923" mass="214537">MGKPHAKSLKRKPEDIERLQKPSKSPKNKPQLSEINTSSHSPLQVEDDVPDFPRGGGSSLSRKEELEVRAEVDAEFARELKTKKKSSKQKTNNVVEDDLGSLFGEGGITGKLPKFANKITLKNVSSGMKLWGVISEVNEKDLVVSLPGGLRGLVRKDEASDLISENRNKDSENLYVSSIFSVGQLVACVVVQVDEDKIAGKGRTKIWLSLCLSLLHKGITFDAIQEGMVLTAYVKSIEDHGYILHFGSSSFTGFLPRIEKDSSEVKVNVGQLLQGIVRTVDKTRQVVHLSSDRDEVSKCVIKDLKGISIDLLVPGMMVNTRVQSTLENGIMLSFLTYFTGTVDIFHLQNPLPTTNWKDDYGQNKRVVARILFIDPSTRAVGLTMNPHLVHNKAPPLHVKIGEIFESSRVVRVDRGLGLLLEIPSSPEPTPAYVSIFDVADEEIRKLEKKFKEGNRVRLRILGFRSLEGLATGVLKATAFEGSVFTHSDVKPGMVVKGKVVSVESYGAIVQFLGGVKALCPLPHMSEFDVVKPGKKFKVGADLVFRVLGIKSKRITVTHKKSLVKSKLGILSSHTDAVNGFVTHGYISKIEKHGCFVRFYNGVQGLVPRSELGLEPGCEASSMFHVGQVVKCRVIHAVPASRRISLSFIISPTSVPVDDKVQLGSLVSGVVERLTPNSVIVKVNAKGYPKGSILTAHLADNQGHSLSMKSMLKPGHEFDQLLVLDTDGHNLILSAKYSLINAAKELPMDVTQVQPHLVVQGYICNIIEAGCFVRFLGHFTGFSPRHKATLDKKTDIFEAFYIGQSVRSHVLDANSESSRITLSLNQTSCFSTDASYINGYFHSEDKLAMLQNSDSESSTFNWVEKFNIESVVEGVIHEKKEFGVILSFKEQNDVFGFVSHYHLGGNTIETGAVVRAMVLDIAKSERLVDLSLKPELITTRMKEDASSDSLVPKKKRKRDKSMILELHQTVNVVVEIVKENYLVLSLPDFNHAIGFASVTDYNTSKLPHKHFSHGQSAVATVVAVSDPSTGGKLLLLLKSLFEVEESSSSKRAKKKSSCSVGSLVEAEITDIKPLELRLKFGIGFRGRVHITEVNNVNMEDPFSKYKIGQQITAKIVGKANHFENNEKNDRWELSIRPRTLADAGSTVEVNDMLMTEFTAKQSVTGYVLKVDKEWVWLTVSRHVRAKLFILDTSCEPNELEEFQKRFTVGKAVTGRVLSINKEKQLLRLVLRSSPVPFRGEPGNEDPLENVNEHIHESDLVGGRITKVLPGVNGLLVQIGPHFYGKVHFTELTDKFVDNPLAGYVEGQFVKCKVVEVSHSAKGTTHFDLSLRHISETRSTNLRANTEMDIPRNQAEKIEDLHPNMAVQGYIKNVMSKGCFIMLSRKVDAKILLSNLSDRFIVNPEKEFPVGKLVNGKVLSVEPLSKRVEVTLRTGFSNNATKSDIASIHVGDIITGRIKQIMPYGLFITIGDTKMAGLCHISELSDDGHIDNIESTYRAGESVKAKILKVDEERNRINLGMKDSYVRDETSHVNQDSDEEAVDRSSDFDDDSENIALQTSNLPISTLSDDECLEDGRDYPVLALPNSSRATVLPLEVTLDDDIEGSDSDNIKSKTPEEPMNGVDPNSEKSNRRLAKKAKQVRELEIGAAEQRSSEKDIPRTADEFEKAVRNSPNSSFVWIKYMAFMLSLADIEKARSVAEQALETINIREEAEKLNVWLAYFNLENEYGNPREEAVTKIFQRALQYCDPKKIHLALLGMYEKTEQQNLANELLDQMIKKFKRSCKVWLTRIQSSLKQGKDETQSLVKRALLTLPRHKHIKFISQTAILEFKRGVPDRGRSMFEEMLREYPKRTDLWSIYLDQEIRLGDTDVIRALFERATSLSLPHKKIQFLFTKYLNYEKVHGDEEKVENVKNKAMEYAKSLLA</sequence>
<dbReference type="SUPFAM" id="SSF48452">
    <property type="entry name" value="TPR-like"/>
    <property type="match status" value="1"/>
</dbReference>
<dbReference type="Pfam" id="PF00575">
    <property type="entry name" value="S1"/>
    <property type="match status" value="4"/>
</dbReference>
<dbReference type="Gene3D" id="1.25.40.10">
    <property type="entry name" value="Tetratricopeptide repeat domain"/>
    <property type="match status" value="2"/>
</dbReference>
<evidence type="ECO:0000256" key="8">
    <source>
        <dbReference type="ARBA" id="ARBA00022990"/>
    </source>
</evidence>
<dbReference type="FunFam" id="2.40.50.140:FF:000148">
    <property type="entry name" value="protein RRP5 homolog isoform X1"/>
    <property type="match status" value="1"/>
</dbReference>
<organism evidence="19 20">
    <name type="scientific">Kingdonia uniflora</name>
    <dbReference type="NCBI Taxonomy" id="39325"/>
    <lineage>
        <taxon>Eukaryota</taxon>
        <taxon>Viridiplantae</taxon>
        <taxon>Streptophyta</taxon>
        <taxon>Embryophyta</taxon>
        <taxon>Tracheophyta</taxon>
        <taxon>Spermatophyta</taxon>
        <taxon>Magnoliopsida</taxon>
        <taxon>Ranunculales</taxon>
        <taxon>Circaeasteraceae</taxon>
        <taxon>Kingdonia</taxon>
    </lineage>
</organism>
<keyword evidence="20" id="KW-1185">Reference proteome</keyword>
<dbReference type="InterPro" id="IPR011990">
    <property type="entry name" value="TPR-like_helical_dom_sf"/>
</dbReference>
<dbReference type="InterPro" id="IPR057301">
    <property type="entry name" value="Rrp5_OB_4th"/>
</dbReference>
<keyword evidence="7" id="KW-0832">Ubl conjugation</keyword>
<dbReference type="PROSITE" id="PS50126">
    <property type="entry name" value="S1"/>
    <property type="match status" value="14"/>
</dbReference>
<proteinExistence type="predicted"/>
<keyword evidence="8" id="KW-0007">Acetylation</keyword>
<feature type="domain" description="S1 motif" evidence="18">
    <location>
        <begin position="663"/>
        <end position="735"/>
    </location>
</feature>
<dbReference type="PANTHER" id="PTHR23270:SF10">
    <property type="entry name" value="PROTEIN RRP5 HOMOLOG"/>
    <property type="match status" value="1"/>
</dbReference>
<feature type="domain" description="S1 motif" evidence="18">
    <location>
        <begin position="868"/>
        <end position="932"/>
    </location>
</feature>
<name>A0A7J7NP29_9MAGN</name>
<dbReference type="Pfam" id="PF24685">
    <property type="entry name" value="OB_RRP5_4th"/>
    <property type="match status" value="1"/>
</dbReference>
<feature type="compositionally biased region" description="Acidic residues" evidence="17">
    <location>
        <begin position="1596"/>
        <end position="1605"/>
    </location>
</feature>
<evidence type="ECO:0000256" key="10">
    <source>
        <dbReference type="ARBA" id="ARBA00023274"/>
    </source>
</evidence>
<evidence type="ECO:0000256" key="6">
    <source>
        <dbReference type="ARBA" id="ARBA00022737"/>
    </source>
</evidence>
<feature type="compositionally biased region" description="Low complexity" evidence="17">
    <location>
        <begin position="22"/>
        <end position="33"/>
    </location>
</feature>
<evidence type="ECO:0000256" key="11">
    <source>
        <dbReference type="ARBA" id="ARBA00059726"/>
    </source>
</evidence>
<evidence type="ECO:0000256" key="12">
    <source>
        <dbReference type="ARBA" id="ARBA00062488"/>
    </source>
</evidence>
<evidence type="ECO:0000256" key="17">
    <source>
        <dbReference type="SAM" id="MobiDB-lite"/>
    </source>
</evidence>
<dbReference type="FunFam" id="2.40.50.140:FF:000179">
    <property type="entry name" value="rRNA biogenesis protein RRP5"/>
    <property type="match status" value="1"/>
</dbReference>